<name>A0A077YYY6_TRITR</name>
<dbReference type="GO" id="GO:0005797">
    <property type="term" value="C:Golgi medial cisterna"/>
    <property type="evidence" value="ECO:0007669"/>
    <property type="project" value="TreeGrafter"/>
</dbReference>
<feature type="region of interest" description="Disordered" evidence="1">
    <location>
        <begin position="574"/>
        <end position="596"/>
    </location>
</feature>
<dbReference type="InterPro" id="IPR026705">
    <property type="entry name" value="Hid-1/Ecm30"/>
</dbReference>
<reference evidence="2" key="2">
    <citation type="submission" date="2014-03" db="EMBL/GenBank/DDBJ databases">
        <title>The whipworm genome and dual-species transcriptomics of an intimate host-pathogen interaction.</title>
        <authorList>
            <person name="Foth B.J."/>
            <person name="Tsai I.J."/>
            <person name="Reid A.J."/>
            <person name="Bancroft A.J."/>
            <person name="Nichol S."/>
            <person name="Tracey A."/>
            <person name="Holroyd N."/>
            <person name="Cotton J.A."/>
            <person name="Stanley E.J."/>
            <person name="Zarowiecki M."/>
            <person name="Liu J.Z."/>
            <person name="Huckvale T."/>
            <person name="Cooper P.J."/>
            <person name="Grencis R.K."/>
            <person name="Berriman M."/>
        </authorList>
    </citation>
    <scope>NUCLEOTIDE SEQUENCE [LARGE SCALE GENOMIC DNA]</scope>
</reference>
<evidence type="ECO:0000256" key="1">
    <source>
        <dbReference type="SAM" id="MobiDB-lite"/>
    </source>
</evidence>
<protein>
    <submittedName>
        <fullName evidence="2">Dymeclin domain containing protein</fullName>
    </submittedName>
</protein>
<dbReference type="PANTHER" id="PTHR21575:SF12">
    <property type="entry name" value="PROTEIN HID1"/>
    <property type="match status" value="1"/>
</dbReference>
<sequence>MGNSDSRLDFRKAVVELASKKPSAESSDDSFWQQFWQPMSIKNVQDIFSLIPSDEIRQLRENAPHNLATLCYKAIEHLAKACQCGLHSVNEQQEVLNCVRILTRLLPHMFEEPEWRGYFWSSVPAPKEGPTIIPADTPLAKVLITSICNLLFCPDFTVASPKKGNEVVDDLKAVDSCEYIWEAGIGFAASPPYVPAYAERRTELLRLLLTCLSEVIYHPSTAVSTTYENRWLLALSSADNRHVLPLFTSLINVIFSYDPIGYGVPYNHILFSDSQGPMVEVALQLLVAALDQATNEAGGISSDDDNLMSHENYFVNYLSRIHRDEDFEFMLNGFSRLLNNPLLQTYLPRSCKKVGFHQELLVLFWKCCDYNRKFLYHVLKSSDVLDMLVPILYYLNDSRNDQTKTGLVHMGVFIILLLSGERNFGVRLNKPYTARVPMDVPLFTGTHADLLIIVFHKLITSNNGRLQSLFDCLLTIIVNISPYLKSMSMVAANKLLHLLEVFSTPWYMFAAPNNHHLIFFLLEIFNNIIQYQFDGNSNLVYTIIRKRQVFYQLANLATDDSAISKALTSRKRAQERSGALPEVAATADQVETKQGVEGEQKVGGEQGAYSASVGKTPKITMMTEKPAGSTDDLPATIGRQETASPVNSQTDDQAWTASSKWVESWKQKLPLQTVMRLLQVLVPQVEKICIDRMLTDEGEVLKFLQNGTLVGLLPVPHPILIRKYQSNRGTNDWFRTYLWGVLYLRNTDPPIWYDSRIQLFEIQKV</sequence>
<dbReference type="OrthoDB" id="432953at2759"/>
<reference evidence="2" key="1">
    <citation type="submission" date="2014-01" db="EMBL/GenBank/DDBJ databases">
        <authorList>
            <person name="Aslett M."/>
        </authorList>
    </citation>
    <scope>NUCLEOTIDE SEQUENCE</scope>
</reference>
<dbReference type="Pfam" id="PF12722">
    <property type="entry name" value="Hid1"/>
    <property type="match status" value="1"/>
</dbReference>
<dbReference type="Proteomes" id="UP000030665">
    <property type="component" value="Unassembled WGS sequence"/>
</dbReference>
<dbReference type="PANTHER" id="PTHR21575">
    <property type="entry name" value="PROTEIN HID1"/>
    <property type="match status" value="1"/>
</dbReference>
<evidence type="ECO:0000313" key="2">
    <source>
        <dbReference type="EMBL" id="CDW53056.1"/>
    </source>
</evidence>
<dbReference type="AlphaFoldDB" id="A0A077YYY6"/>
<dbReference type="GO" id="GO:0000138">
    <property type="term" value="C:Golgi trans cisterna"/>
    <property type="evidence" value="ECO:0007669"/>
    <property type="project" value="TreeGrafter"/>
</dbReference>
<gene>
    <name evidence="2" type="ORF">TTRE_0000131901</name>
</gene>
<keyword evidence="3" id="KW-1185">Reference proteome</keyword>
<evidence type="ECO:0000313" key="3">
    <source>
        <dbReference type="Proteomes" id="UP000030665"/>
    </source>
</evidence>
<dbReference type="EMBL" id="HG805839">
    <property type="protein sequence ID" value="CDW53056.1"/>
    <property type="molecule type" value="Genomic_DNA"/>
</dbReference>
<dbReference type="GO" id="GO:0016020">
    <property type="term" value="C:membrane"/>
    <property type="evidence" value="ECO:0007669"/>
    <property type="project" value="TreeGrafter"/>
</dbReference>
<proteinExistence type="predicted"/>
<accession>A0A077YYY6</accession>
<dbReference type="STRING" id="36087.A0A077YYY6"/>
<organism evidence="2 3">
    <name type="scientific">Trichuris trichiura</name>
    <name type="common">Whipworm</name>
    <name type="synonym">Trichocephalus trichiurus</name>
    <dbReference type="NCBI Taxonomy" id="36087"/>
    <lineage>
        <taxon>Eukaryota</taxon>
        <taxon>Metazoa</taxon>
        <taxon>Ecdysozoa</taxon>
        <taxon>Nematoda</taxon>
        <taxon>Enoplea</taxon>
        <taxon>Dorylaimia</taxon>
        <taxon>Trichinellida</taxon>
        <taxon>Trichuridae</taxon>
        <taxon>Trichuris</taxon>
    </lineage>
</organism>